<keyword evidence="4" id="KW-0862">Zinc</keyword>
<proteinExistence type="inferred from homology"/>
<evidence type="ECO:0000313" key="6">
    <source>
        <dbReference type="EMBL" id="GEN34909.1"/>
    </source>
</evidence>
<reference evidence="6 7" key="1">
    <citation type="submission" date="2019-07" db="EMBL/GenBank/DDBJ databases">
        <title>Whole genome shotgun sequence of Aneurinibacillus danicus NBRC 102444.</title>
        <authorList>
            <person name="Hosoyama A."/>
            <person name="Uohara A."/>
            <person name="Ohji S."/>
            <person name="Ichikawa N."/>
        </authorList>
    </citation>
    <scope>NUCLEOTIDE SEQUENCE [LARGE SCALE GENOMIC DNA]</scope>
    <source>
        <strain evidence="6 7">NBRC 102444</strain>
    </source>
</reference>
<comment type="similarity">
    <text evidence="5">Belongs to the creatininase superfamily.</text>
</comment>
<keyword evidence="7" id="KW-1185">Reference proteome</keyword>
<dbReference type="PANTHER" id="PTHR35005:SF1">
    <property type="entry name" value="2-AMINO-5-FORMYLAMINO-6-RIBOSYLAMINOPYRIMIDIN-4(3H)-ONE 5'-MONOPHOSPHATE DEFORMYLASE"/>
    <property type="match status" value="1"/>
</dbReference>
<gene>
    <name evidence="6" type="ORF">ADA01nite_23690</name>
</gene>
<accession>A0A511V7W7</accession>
<dbReference type="SUPFAM" id="SSF102215">
    <property type="entry name" value="Creatininase"/>
    <property type="match status" value="1"/>
</dbReference>
<evidence type="ECO:0008006" key="8">
    <source>
        <dbReference type="Google" id="ProtNLM"/>
    </source>
</evidence>
<protein>
    <recommendedName>
        <fullName evidence="8">Creatinine amidohydrolase</fullName>
    </recommendedName>
</protein>
<dbReference type="EMBL" id="BJXX01000103">
    <property type="protein sequence ID" value="GEN34909.1"/>
    <property type="molecule type" value="Genomic_DNA"/>
</dbReference>
<evidence type="ECO:0000256" key="1">
    <source>
        <dbReference type="ARBA" id="ARBA00001947"/>
    </source>
</evidence>
<comment type="cofactor">
    <cofactor evidence="1">
        <name>Zn(2+)</name>
        <dbReference type="ChEBI" id="CHEBI:29105"/>
    </cofactor>
</comment>
<dbReference type="OrthoDB" id="9801445at2"/>
<keyword evidence="2" id="KW-0479">Metal-binding</keyword>
<dbReference type="Pfam" id="PF02633">
    <property type="entry name" value="Creatininase"/>
    <property type="match status" value="1"/>
</dbReference>
<dbReference type="Proteomes" id="UP000321157">
    <property type="component" value="Unassembled WGS sequence"/>
</dbReference>
<evidence type="ECO:0000256" key="3">
    <source>
        <dbReference type="ARBA" id="ARBA00022801"/>
    </source>
</evidence>
<keyword evidence="3" id="KW-0378">Hydrolase</keyword>
<sequence length="270" mass="29989">MYIAKMSWEEIERIQFDKSVLFLPIAPIEEHGPHLPAGVDCIIAEEACRRSSMKLQKTSSLKPYIFPLIPLGVAVESADFPGTISLPETLFAALIHQTLLNVTRWGFTKCVIVSPHASPAHLACIHAGIQLAQKECAIQIVEPLAQWVFGFSISNTSKRKEAPSSIPDIHAGEYETSMMLHLHPELVKSEKLPYLPERAIENMREPGTWKEKGAIEGYLGTPSKASEEKGKQYIQSLEKWADAALALEKHTNNELPPFISAKVAAILERM</sequence>
<dbReference type="GO" id="GO:0009231">
    <property type="term" value="P:riboflavin biosynthetic process"/>
    <property type="evidence" value="ECO:0007669"/>
    <property type="project" value="TreeGrafter"/>
</dbReference>
<dbReference type="InterPro" id="IPR003785">
    <property type="entry name" value="Creatininase/forma_Hydrolase"/>
</dbReference>
<evidence type="ECO:0000256" key="4">
    <source>
        <dbReference type="ARBA" id="ARBA00022833"/>
    </source>
</evidence>
<dbReference type="GO" id="GO:0016811">
    <property type="term" value="F:hydrolase activity, acting on carbon-nitrogen (but not peptide) bonds, in linear amides"/>
    <property type="evidence" value="ECO:0007669"/>
    <property type="project" value="TreeGrafter"/>
</dbReference>
<evidence type="ECO:0000256" key="2">
    <source>
        <dbReference type="ARBA" id="ARBA00022723"/>
    </source>
</evidence>
<name>A0A511V7W7_9BACL</name>
<dbReference type="RefSeq" id="WP_146810164.1">
    <property type="nucleotide sequence ID" value="NZ_BJXX01000103.1"/>
</dbReference>
<organism evidence="6 7">
    <name type="scientific">Aneurinibacillus danicus</name>
    <dbReference type="NCBI Taxonomy" id="267746"/>
    <lineage>
        <taxon>Bacteria</taxon>
        <taxon>Bacillati</taxon>
        <taxon>Bacillota</taxon>
        <taxon>Bacilli</taxon>
        <taxon>Bacillales</taxon>
        <taxon>Paenibacillaceae</taxon>
        <taxon>Aneurinibacillus group</taxon>
        <taxon>Aneurinibacillus</taxon>
    </lineage>
</organism>
<dbReference type="GO" id="GO:0046872">
    <property type="term" value="F:metal ion binding"/>
    <property type="evidence" value="ECO:0007669"/>
    <property type="project" value="UniProtKB-KW"/>
</dbReference>
<dbReference type="PANTHER" id="PTHR35005">
    <property type="entry name" value="3-DEHYDRO-SCYLLO-INOSOSE HYDROLASE"/>
    <property type="match status" value="1"/>
</dbReference>
<comment type="caution">
    <text evidence="6">The sequence shown here is derived from an EMBL/GenBank/DDBJ whole genome shotgun (WGS) entry which is preliminary data.</text>
</comment>
<evidence type="ECO:0000256" key="5">
    <source>
        <dbReference type="ARBA" id="ARBA00024029"/>
    </source>
</evidence>
<dbReference type="InterPro" id="IPR024087">
    <property type="entry name" value="Creatininase-like_sf"/>
</dbReference>
<dbReference type="Gene3D" id="3.40.50.10310">
    <property type="entry name" value="Creatininase"/>
    <property type="match status" value="1"/>
</dbReference>
<evidence type="ECO:0000313" key="7">
    <source>
        <dbReference type="Proteomes" id="UP000321157"/>
    </source>
</evidence>
<dbReference type="AlphaFoldDB" id="A0A511V7W7"/>